<name>A0A7C3J752_UNCW3</name>
<evidence type="ECO:0000259" key="1">
    <source>
        <dbReference type="Pfam" id="PF13482"/>
    </source>
</evidence>
<dbReference type="PANTHER" id="PTHR38462:SF1">
    <property type="entry name" value="YPRB RIBONUCLEASE H-LIKE DOMAIN-CONTAINING PROTEIN"/>
    <property type="match status" value="1"/>
</dbReference>
<dbReference type="PANTHER" id="PTHR38462">
    <property type="entry name" value="EXONUCLEASE-LIKE PROTEIN"/>
    <property type="match status" value="1"/>
</dbReference>
<dbReference type="SUPFAM" id="SSF53098">
    <property type="entry name" value="Ribonuclease H-like"/>
    <property type="match status" value="1"/>
</dbReference>
<protein>
    <recommendedName>
        <fullName evidence="1">YprB ribonuclease H-like domain-containing protein</fullName>
    </recommendedName>
</protein>
<dbReference type="Pfam" id="PF13482">
    <property type="entry name" value="RNase_H_2"/>
    <property type="match status" value="1"/>
</dbReference>
<feature type="domain" description="YprB ribonuclease H-like" evidence="1">
    <location>
        <begin position="89"/>
        <end position="232"/>
    </location>
</feature>
<reference evidence="2" key="1">
    <citation type="journal article" date="2020" name="mSystems">
        <title>Genome- and Community-Level Interaction Insights into Carbon Utilization and Element Cycling Functions of Hydrothermarchaeota in Hydrothermal Sediment.</title>
        <authorList>
            <person name="Zhou Z."/>
            <person name="Liu Y."/>
            <person name="Xu W."/>
            <person name="Pan J."/>
            <person name="Luo Z.H."/>
            <person name="Li M."/>
        </authorList>
    </citation>
    <scope>NUCLEOTIDE SEQUENCE [LARGE SCALE GENOMIC DNA]</scope>
    <source>
        <strain evidence="2">SpSt-464</strain>
    </source>
</reference>
<proteinExistence type="predicted"/>
<gene>
    <name evidence="2" type="ORF">ENS15_07475</name>
</gene>
<dbReference type="InterPro" id="IPR012337">
    <property type="entry name" value="RNaseH-like_sf"/>
</dbReference>
<organism evidence="2">
    <name type="scientific">candidate division WOR-3 bacterium</name>
    <dbReference type="NCBI Taxonomy" id="2052148"/>
    <lineage>
        <taxon>Bacteria</taxon>
        <taxon>Bacteria division WOR-3</taxon>
    </lineage>
</organism>
<comment type="caution">
    <text evidence="2">The sequence shown here is derived from an EMBL/GenBank/DDBJ whole genome shotgun (WGS) entry which is preliminary data.</text>
</comment>
<sequence length="247" mass="29618">MLTNTFIHIDGISYRKEQQLWKKGFKSWWDVLERWKDLPFGEKKNEEVLKEIKRSINSFKNDDIKYFLKRLKYRDYWRVLTHYRKEIGYLDIETSMEGEITLIGLFVGGNFYLYKSGDDYLKLEKMFSIPTILVSFNGQTFDIPRIKKEFPFLSLPDYHFDLFRASKSIGWKGGLKKLEEQFLIERSGKVKNLTGYDAVLLWQDYKNGSKDSLNILIEYNMFDVVNLEKLTNIFLERKKEEYRNILS</sequence>
<dbReference type="EMBL" id="DSTT01000006">
    <property type="protein sequence ID" value="HFK24468.1"/>
    <property type="molecule type" value="Genomic_DNA"/>
</dbReference>
<dbReference type="AlphaFoldDB" id="A0A7C3J752"/>
<dbReference type="InterPro" id="IPR038720">
    <property type="entry name" value="YprB_RNase_H-like_dom"/>
</dbReference>
<evidence type="ECO:0000313" key="2">
    <source>
        <dbReference type="EMBL" id="HFK24468.1"/>
    </source>
</evidence>
<accession>A0A7C3J752</accession>